<evidence type="ECO:0000313" key="5">
    <source>
        <dbReference type="Proteomes" id="UP000245461"/>
    </source>
</evidence>
<dbReference type="InterPro" id="IPR036526">
    <property type="entry name" value="C-N_Hydrolase_sf"/>
</dbReference>
<dbReference type="PANTHER" id="PTHR43674">
    <property type="entry name" value="NITRILASE C965.09-RELATED"/>
    <property type="match status" value="1"/>
</dbReference>
<comment type="caution">
    <text evidence="4">The sequence shown here is derived from an EMBL/GenBank/DDBJ whole genome shotgun (WGS) entry which is preliminary data.</text>
</comment>
<dbReference type="OrthoDB" id="9811121at2"/>
<keyword evidence="5" id="KW-1185">Reference proteome</keyword>
<name>A0A317EDX4_9PROT</name>
<dbReference type="PROSITE" id="PS01227">
    <property type="entry name" value="UPF0012"/>
    <property type="match status" value="1"/>
</dbReference>
<sequence length="264" mass="27832">MRIATYQGPHDPLDKAGVLARIDDAARAVAAQGARLLVCPEMVLSGYNIGRAGATAAAEAADGPSARAIAGIAKKHGIAIAYGYPEVGEAGEVYNSAQVFDRDGTALVNHRKCHLFGDLDRNAFAPGAGLAPVFEIDGIKTGILICYDVEFPESVRSYALQGVELVLVPTALMLPFDFIPEKMVPTRAFENQVFIVYANRCGSEGELTYAGLSVIAAPDGVDLARAGRGEEIILGDVDFPAAEAARAANPYLADRRPGLYRAAP</sequence>
<gene>
    <name evidence="4" type="ORF">DKG74_09465</name>
</gene>
<evidence type="ECO:0000256" key="2">
    <source>
        <dbReference type="ARBA" id="ARBA00022801"/>
    </source>
</evidence>
<dbReference type="PROSITE" id="PS50263">
    <property type="entry name" value="CN_HYDROLASE"/>
    <property type="match status" value="1"/>
</dbReference>
<dbReference type="InterPro" id="IPR044083">
    <property type="entry name" value="RamA-like"/>
</dbReference>
<dbReference type="SUPFAM" id="SSF56317">
    <property type="entry name" value="Carbon-nitrogen hydrolase"/>
    <property type="match status" value="1"/>
</dbReference>
<evidence type="ECO:0000313" key="4">
    <source>
        <dbReference type="EMBL" id="PWR24330.1"/>
    </source>
</evidence>
<dbReference type="InterPro" id="IPR001110">
    <property type="entry name" value="UPF0012_CS"/>
</dbReference>
<dbReference type="Proteomes" id="UP000245461">
    <property type="component" value="Unassembled WGS sequence"/>
</dbReference>
<dbReference type="RefSeq" id="WP_109905054.1">
    <property type="nucleotide sequence ID" value="NZ_QGLE01000004.1"/>
</dbReference>
<reference evidence="4 5" key="1">
    <citation type="submission" date="2018-05" db="EMBL/GenBank/DDBJ databases">
        <title>Zavarzinia sp. HR-AS.</title>
        <authorList>
            <person name="Lee Y."/>
            <person name="Jeon C.O."/>
        </authorList>
    </citation>
    <scope>NUCLEOTIDE SEQUENCE [LARGE SCALE GENOMIC DNA]</scope>
    <source>
        <strain evidence="4 5">HR-AS</strain>
    </source>
</reference>
<evidence type="ECO:0000259" key="3">
    <source>
        <dbReference type="PROSITE" id="PS50263"/>
    </source>
</evidence>
<evidence type="ECO:0000256" key="1">
    <source>
        <dbReference type="ARBA" id="ARBA00010613"/>
    </source>
</evidence>
<dbReference type="AlphaFoldDB" id="A0A317EDX4"/>
<dbReference type="PANTHER" id="PTHR43674:SF2">
    <property type="entry name" value="BETA-UREIDOPROPIONASE"/>
    <property type="match status" value="1"/>
</dbReference>
<dbReference type="Gene3D" id="3.60.110.10">
    <property type="entry name" value="Carbon-nitrogen hydrolase"/>
    <property type="match status" value="1"/>
</dbReference>
<comment type="similarity">
    <text evidence="1">Belongs to the carbon-nitrogen hydrolase superfamily. NIT1/NIT2 family.</text>
</comment>
<dbReference type="Pfam" id="PF00795">
    <property type="entry name" value="CN_hydrolase"/>
    <property type="match status" value="1"/>
</dbReference>
<accession>A0A317EDX4</accession>
<dbReference type="EMBL" id="QGLE01000004">
    <property type="protein sequence ID" value="PWR24330.1"/>
    <property type="molecule type" value="Genomic_DNA"/>
</dbReference>
<dbReference type="InterPro" id="IPR003010">
    <property type="entry name" value="C-N_Hydrolase"/>
</dbReference>
<proteinExistence type="inferred from homology"/>
<keyword evidence="2 4" id="KW-0378">Hydrolase</keyword>
<feature type="domain" description="CN hydrolase" evidence="3">
    <location>
        <begin position="1"/>
        <end position="239"/>
    </location>
</feature>
<dbReference type="GO" id="GO:0016811">
    <property type="term" value="F:hydrolase activity, acting on carbon-nitrogen (but not peptide) bonds, in linear amides"/>
    <property type="evidence" value="ECO:0007669"/>
    <property type="project" value="UniProtKB-ARBA"/>
</dbReference>
<dbReference type="CDD" id="cd07576">
    <property type="entry name" value="R-amidase_like"/>
    <property type="match status" value="1"/>
</dbReference>
<organism evidence="4 5">
    <name type="scientific">Zavarzinia aquatilis</name>
    <dbReference type="NCBI Taxonomy" id="2211142"/>
    <lineage>
        <taxon>Bacteria</taxon>
        <taxon>Pseudomonadati</taxon>
        <taxon>Pseudomonadota</taxon>
        <taxon>Alphaproteobacteria</taxon>
        <taxon>Rhodospirillales</taxon>
        <taxon>Zavarziniaceae</taxon>
        <taxon>Zavarzinia</taxon>
    </lineage>
</organism>
<dbReference type="InterPro" id="IPR050345">
    <property type="entry name" value="Aliph_Amidase/BUP"/>
</dbReference>
<protein>
    <submittedName>
        <fullName evidence="4">Carbon-nitrogen hydrolase</fullName>
    </submittedName>
</protein>